<keyword evidence="2" id="KW-1185">Reference proteome</keyword>
<dbReference type="EMBL" id="JAMXLR010000006">
    <property type="protein sequence ID" value="MCO6042679.1"/>
    <property type="molecule type" value="Genomic_DNA"/>
</dbReference>
<proteinExistence type="predicted"/>
<accession>A0A9X2FAF6</accession>
<dbReference type="AlphaFoldDB" id="A0A9X2FAF6"/>
<organism evidence="1 2">
    <name type="scientific">Aeoliella straminimaris</name>
    <dbReference type="NCBI Taxonomy" id="2954799"/>
    <lineage>
        <taxon>Bacteria</taxon>
        <taxon>Pseudomonadati</taxon>
        <taxon>Planctomycetota</taxon>
        <taxon>Planctomycetia</taxon>
        <taxon>Pirellulales</taxon>
        <taxon>Lacipirellulaceae</taxon>
        <taxon>Aeoliella</taxon>
    </lineage>
</organism>
<evidence type="ECO:0000313" key="1">
    <source>
        <dbReference type="EMBL" id="MCO6042679.1"/>
    </source>
</evidence>
<name>A0A9X2FAF6_9BACT</name>
<comment type="caution">
    <text evidence="1">The sequence shown here is derived from an EMBL/GenBank/DDBJ whole genome shotgun (WGS) entry which is preliminary data.</text>
</comment>
<dbReference type="RefSeq" id="WP_252850775.1">
    <property type="nucleotide sequence ID" value="NZ_JAMXLR010000006.1"/>
</dbReference>
<protein>
    <submittedName>
        <fullName evidence="1">Uncharacterized protein</fullName>
    </submittedName>
</protein>
<dbReference type="Proteomes" id="UP001155241">
    <property type="component" value="Unassembled WGS sequence"/>
</dbReference>
<gene>
    <name evidence="1" type="ORF">NG895_02055</name>
</gene>
<reference evidence="1" key="1">
    <citation type="submission" date="2022-06" db="EMBL/GenBank/DDBJ databases">
        <title>Aeoliella straminimaris, a novel planctomycete from sediments.</title>
        <authorList>
            <person name="Vitorino I.R."/>
            <person name="Lage O.M."/>
        </authorList>
    </citation>
    <scope>NUCLEOTIDE SEQUENCE</scope>
    <source>
        <strain evidence="1">ICT_H6.2</strain>
    </source>
</reference>
<sequence>MAKQPVFEVRLGRIKAVVWENETEKGTRHNVQVSRLYKEGDEWKSSSSFGRDDLPLVGKVCDLAHSRLYGEAA</sequence>
<evidence type="ECO:0000313" key="2">
    <source>
        <dbReference type="Proteomes" id="UP001155241"/>
    </source>
</evidence>